<keyword evidence="6 7" id="KW-0472">Membrane</keyword>
<evidence type="ECO:0000313" key="9">
    <source>
        <dbReference type="EMBL" id="SCG76710.1"/>
    </source>
</evidence>
<dbReference type="CDD" id="cd06261">
    <property type="entry name" value="TM_PBP2"/>
    <property type="match status" value="1"/>
</dbReference>
<evidence type="ECO:0000256" key="2">
    <source>
        <dbReference type="ARBA" id="ARBA00022448"/>
    </source>
</evidence>
<dbReference type="Proteomes" id="UP000198215">
    <property type="component" value="Chromosome I"/>
</dbReference>
<feature type="transmembrane region" description="Helical" evidence="7">
    <location>
        <begin position="112"/>
        <end position="132"/>
    </location>
</feature>
<feature type="transmembrane region" description="Helical" evidence="7">
    <location>
        <begin position="216"/>
        <end position="233"/>
    </location>
</feature>
<feature type="transmembrane region" description="Helical" evidence="7">
    <location>
        <begin position="12"/>
        <end position="38"/>
    </location>
</feature>
<dbReference type="Pfam" id="PF00528">
    <property type="entry name" value="BPD_transp_1"/>
    <property type="match status" value="1"/>
</dbReference>
<evidence type="ECO:0000256" key="7">
    <source>
        <dbReference type="RuleBase" id="RU363032"/>
    </source>
</evidence>
<organism evidence="9 10">
    <name type="scientific">Micromonospora coxensis</name>
    <dbReference type="NCBI Taxonomy" id="356852"/>
    <lineage>
        <taxon>Bacteria</taxon>
        <taxon>Bacillati</taxon>
        <taxon>Actinomycetota</taxon>
        <taxon>Actinomycetes</taxon>
        <taxon>Micromonosporales</taxon>
        <taxon>Micromonosporaceae</taxon>
        <taxon>Micromonospora</taxon>
    </lineage>
</organism>
<keyword evidence="3" id="KW-1003">Cell membrane</keyword>
<dbReference type="OrthoDB" id="34224at2"/>
<keyword evidence="4 7" id="KW-0812">Transmembrane</keyword>
<dbReference type="GO" id="GO:0055085">
    <property type="term" value="P:transmembrane transport"/>
    <property type="evidence" value="ECO:0007669"/>
    <property type="project" value="InterPro"/>
</dbReference>
<dbReference type="PANTHER" id="PTHR43005">
    <property type="entry name" value="BLR7065 PROTEIN"/>
    <property type="match status" value="1"/>
</dbReference>
<evidence type="ECO:0000256" key="5">
    <source>
        <dbReference type="ARBA" id="ARBA00022989"/>
    </source>
</evidence>
<keyword evidence="5 7" id="KW-1133">Transmembrane helix</keyword>
<dbReference type="PROSITE" id="PS50928">
    <property type="entry name" value="ABC_TM1"/>
    <property type="match status" value="1"/>
</dbReference>
<accession>A0A1C5K1M6</accession>
<feature type="domain" description="ABC transmembrane type-1" evidence="8">
    <location>
        <begin position="75"/>
        <end position="288"/>
    </location>
</feature>
<dbReference type="Gene3D" id="1.10.3720.10">
    <property type="entry name" value="MetI-like"/>
    <property type="match status" value="1"/>
</dbReference>
<feature type="transmembrane region" description="Helical" evidence="7">
    <location>
        <begin position="162"/>
        <end position="186"/>
    </location>
</feature>
<dbReference type="EMBL" id="LT607753">
    <property type="protein sequence ID" value="SCG76710.1"/>
    <property type="molecule type" value="Genomic_DNA"/>
</dbReference>
<evidence type="ECO:0000256" key="4">
    <source>
        <dbReference type="ARBA" id="ARBA00022692"/>
    </source>
</evidence>
<evidence type="ECO:0000256" key="6">
    <source>
        <dbReference type="ARBA" id="ARBA00023136"/>
    </source>
</evidence>
<evidence type="ECO:0000256" key="3">
    <source>
        <dbReference type="ARBA" id="ARBA00022475"/>
    </source>
</evidence>
<feature type="transmembrane region" description="Helical" evidence="7">
    <location>
        <begin position="75"/>
        <end position="100"/>
    </location>
</feature>
<sequence length="300" mass="32642">MASPVPRSPRALSNGVVAVLLLLPGLGLLGLVSVYPLVASFITSLSNESLVYPGRTFAGWANYAAVLDSGFVDTIWTTLVFTTGATLVPFVVGLALALLLDMRVPGRNTLRGLMLLPWVIPGVVVSFLWSWIFNSNYGLLNELLGALGLPSDHSWTGDVSTAMLTVIIAKTWTTFPWVMVTLLAALKSVPVEMLEAAQIDGATRWQRIWRVKLPQVRGVMLVVAMLEIIYNFQHFDIIYVLTGGGPGKATSTLAIRIYDEAFRGFDLGRAAALGFCGLVLLAALFTVYRWLDRRVEGQNA</sequence>
<protein>
    <submittedName>
        <fullName evidence="9">Carbohydrate ABC transporter membrane protein 1, CUT1 family</fullName>
    </submittedName>
</protein>
<evidence type="ECO:0000259" key="8">
    <source>
        <dbReference type="PROSITE" id="PS50928"/>
    </source>
</evidence>
<evidence type="ECO:0000256" key="1">
    <source>
        <dbReference type="ARBA" id="ARBA00004651"/>
    </source>
</evidence>
<gene>
    <name evidence="9" type="ORF">GA0070614_5989</name>
</gene>
<dbReference type="GO" id="GO:0005886">
    <property type="term" value="C:plasma membrane"/>
    <property type="evidence" value="ECO:0007669"/>
    <property type="project" value="UniProtKB-SubCell"/>
</dbReference>
<proteinExistence type="inferred from homology"/>
<dbReference type="SUPFAM" id="SSF161098">
    <property type="entry name" value="MetI-like"/>
    <property type="match status" value="1"/>
</dbReference>
<evidence type="ECO:0000313" key="10">
    <source>
        <dbReference type="Proteomes" id="UP000198215"/>
    </source>
</evidence>
<reference evidence="10" key="1">
    <citation type="submission" date="2016-06" db="EMBL/GenBank/DDBJ databases">
        <authorList>
            <person name="Varghese N."/>
            <person name="Submissions Spin"/>
        </authorList>
    </citation>
    <scope>NUCLEOTIDE SEQUENCE [LARGE SCALE GENOMIC DNA]</scope>
    <source>
        <strain evidence="10">DSM 45161</strain>
    </source>
</reference>
<dbReference type="AlphaFoldDB" id="A0A1C5K1M6"/>
<keyword evidence="10" id="KW-1185">Reference proteome</keyword>
<feature type="transmembrane region" description="Helical" evidence="7">
    <location>
        <begin position="270"/>
        <end position="291"/>
    </location>
</feature>
<comment type="similarity">
    <text evidence="7">Belongs to the binding-protein-dependent transport system permease family.</text>
</comment>
<comment type="subcellular location">
    <subcellularLocation>
        <location evidence="1 7">Cell membrane</location>
        <topology evidence="1 7">Multi-pass membrane protein</topology>
    </subcellularLocation>
</comment>
<dbReference type="InterPro" id="IPR000515">
    <property type="entry name" value="MetI-like"/>
</dbReference>
<name>A0A1C5K1M6_9ACTN</name>
<dbReference type="InterPro" id="IPR035906">
    <property type="entry name" value="MetI-like_sf"/>
</dbReference>
<keyword evidence="2 7" id="KW-0813">Transport</keyword>
<dbReference type="PANTHER" id="PTHR43005:SF1">
    <property type="entry name" value="SPERMIDINE_PUTRESCINE TRANSPORT SYSTEM PERMEASE PROTEIN"/>
    <property type="match status" value="1"/>
</dbReference>